<evidence type="ECO:0000256" key="2">
    <source>
        <dbReference type="SAM" id="MobiDB-lite"/>
    </source>
</evidence>
<dbReference type="AlphaFoldDB" id="A0A5C3MV49"/>
<dbReference type="InterPro" id="IPR029033">
    <property type="entry name" value="His_PPase_superfam"/>
</dbReference>
<dbReference type="Pfam" id="PF00328">
    <property type="entry name" value="His_Phos_2"/>
    <property type="match status" value="1"/>
</dbReference>
<dbReference type="STRING" id="5364.A0A5C3MV49"/>
<dbReference type="GO" id="GO:0016791">
    <property type="term" value="F:phosphatase activity"/>
    <property type="evidence" value="ECO:0007669"/>
    <property type="project" value="TreeGrafter"/>
</dbReference>
<reference evidence="4 5" key="1">
    <citation type="journal article" date="2019" name="Nat. Ecol. Evol.">
        <title>Megaphylogeny resolves global patterns of mushroom evolution.</title>
        <authorList>
            <person name="Varga T."/>
            <person name="Krizsan K."/>
            <person name="Foldi C."/>
            <person name="Dima B."/>
            <person name="Sanchez-Garcia M."/>
            <person name="Sanchez-Ramirez S."/>
            <person name="Szollosi G.J."/>
            <person name="Szarkandi J.G."/>
            <person name="Papp V."/>
            <person name="Albert L."/>
            <person name="Andreopoulos W."/>
            <person name="Angelini C."/>
            <person name="Antonin V."/>
            <person name="Barry K.W."/>
            <person name="Bougher N.L."/>
            <person name="Buchanan P."/>
            <person name="Buyck B."/>
            <person name="Bense V."/>
            <person name="Catcheside P."/>
            <person name="Chovatia M."/>
            <person name="Cooper J."/>
            <person name="Damon W."/>
            <person name="Desjardin D."/>
            <person name="Finy P."/>
            <person name="Geml J."/>
            <person name="Haridas S."/>
            <person name="Hughes K."/>
            <person name="Justo A."/>
            <person name="Karasinski D."/>
            <person name="Kautmanova I."/>
            <person name="Kiss B."/>
            <person name="Kocsube S."/>
            <person name="Kotiranta H."/>
            <person name="LaButti K.M."/>
            <person name="Lechner B.E."/>
            <person name="Liimatainen K."/>
            <person name="Lipzen A."/>
            <person name="Lukacs Z."/>
            <person name="Mihaltcheva S."/>
            <person name="Morgado L.N."/>
            <person name="Niskanen T."/>
            <person name="Noordeloos M.E."/>
            <person name="Ohm R.A."/>
            <person name="Ortiz-Santana B."/>
            <person name="Ovrebo C."/>
            <person name="Racz N."/>
            <person name="Riley R."/>
            <person name="Savchenko A."/>
            <person name="Shiryaev A."/>
            <person name="Soop K."/>
            <person name="Spirin V."/>
            <person name="Szebenyi C."/>
            <person name="Tomsovsky M."/>
            <person name="Tulloss R.E."/>
            <person name="Uehling J."/>
            <person name="Grigoriev I.V."/>
            <person name="Vagvolgyi C."/>
            <person name="Papp T."/>
            <person name="Martin F.M."/>
            <person name="Miettinen O."/>
            <person name="Hibbett D.S."/>
            <person name="Nagy L.G."/>
        </authorList>
    </citation>
    <scope>NUCLEOTIDE SEQUENCE [LARGE SCALE GENOMIC DNA]</scope>
    <source>
        <strain evidence="4 5">OMC1185</strain>
    </source>
</reference>
<sequence>MSSDSQVLGVVLLVRHGDRQGFYQNPDTYTASSTAITPLGNQQEYQLGQLLRSVYINESSASHIQGISTGLFTQSQVSVSADAGGEGGVIVDSANSLVQGLFPASTSYNTTLANGTTIVGPLNGYQYVPIQTVEPDEDVSLEGWTDCNTFNDATEAFYNSSVFQEKQKEAASFLSQLPQYLDGRSVALTNMWNIFDFMNVNSIHNATFAANLPPTFLAQARALANFHEYGVFSSPQMDGIGNVAGRTMLPGIISGMQDIANSTNPTKLVYTAIAYKPFLSLFNMTNVAQTYPELASIVDYASAVALEVRQPTGGGEPVVRLNLRNGTENADFVTYNMLGRNGDVSMQTFIDTMAPAAINTTEQWCNACSNQVDRGCAAYFTTFASASSRQRITPVGAGFLGAGLTGAVTLVMFGVLMWVGVLAFGKRVRREGNGAVRPVLSHGSERSAGETGSVEKV</sequence>
<dbReference type="PANTHER" id="PTHR11567:SF142">
    <property type="entry name" value="PHOSPHOGLYCERATE MUTASE-LIKE PROTEIN"/>
    <property type="match status" value="1"/>
</dbReference>
<dbReference type="PANTHER" id="PTHR11567">
    <property type="entry name" value="ACID PHOSPHATASE-RELATED"/>
    <property type="match status" value="1"/>
</dbReference>
<keyword evidence="3" id="KW-1133">Transmembrane helix</keyword>
<dbReference type="InterPro" id="IPR000560">
    <property type="entry name" value="His_Pase_clade-2"/>
</dbReference>
<name>A0A5C3MV49_9AGAM</name>
<evidence type="ECO:0000313" key="4">
    <source>
        <dbReference type="EMBL" id="TFK48705.1"/>
    </source>
</evidence>
<keyword evidence="3" id="KW-0472">Membrane</keyword>
<protein>
    <submittedName>
        <fullName evidence="4">Phosphoglycerate mutase-like protein</fullName>
    </submittedName>
</protein>
<dbReference type="EMBL" id="ML213518">
    <property type="protein sequence ID" value="TFK48705.1"/>
    <property type="molecule type" value="Genomic_DNA"/>
</dbReference>
<dbReference type="Gene3D" id="3.40.50.1240">
    <property type="entry name" value="Phosphoglycerate mutase-like"/>
    <property type="match status" value="1"/>
</dbReference>
<organism evidence="4 5">
    <name type="scientific">Heliocybe sulcata</name>
    <dbReference type="NCBI Taxonomy" id="5364"/>
    <lineage>
        <taxon>Eukaryota</taxon>
        <taxon>Fungi</taxon>
        <taxon>Dikarya</taxon>
        <taxon>Basidiomycota</taxon>
        <taxon>Agaricomycotina</taxon>
        <taxon>Agaricomycetes</taxon>
        <taxon>Gloeophyllales</taxon>
        <taxon>Gloeophyllaceae</taxon>
        <taxon>Heliocybe</taxon>
    </lineage>
</organism>
<dbReference type="Proteomes" id="UP000305948">
    <property type="component" value="Unassembled WGS sequence"/>
</dbReference>
<comment type="similarity">
    <text evidence="1">Belongs to the histidine acid phosphatase family.</text>
</comment>
<feature type="compositionally biased region" description="Basic and acidic residues" evidence="2">
    <location>
        <begin position="443"/>
        <end position="457"/>
    </location>
</feature>
<dbReference type="InterPro" id="IPR050645">
    <property type="entry name" value="Histidine_acid_phosphatase"/>
</dbReference>
<evidence type="ECO:0000256" key="1">
    <source>
        <dbReference type="ARBA" id="ARBA00005375"/>
    </source>
</evidence>
<keyword evidence="5" id="KW-1185">Reference proteome</keyword>
<evidence type="ECO:0000256" key="3">
    <source>
        <dbReference type="SAM" id="Phobius"/>
    </source>
</evidence>
<gene>
    <name evidence="4" type="ORF">OE88DRAFT_1634304</name>
</gene>
<feature type="transmembrane region" description="Helical" evidence="3">
    <location>
        <begin position="397"/>
        <end position="424"/>
    </location>
</feature>
<dbReference type="SUPFAM" id="SSF53254">
    <property type="entry name" value="Phosphoglycerate mutase-like"/>
    <property type="match status" value="1"/>
</dbReference>
<evidence type="ECO:0000313" key="5">
    <source>
        <dbReference type="Proteomes" id="UP000305948"/>
    </source>
</evidence>
<keyword evidence="3" id="KW-0812">Transmembrane</keyword>
<feature type="region of interest" description="Disordered" evidence="2">
    <location>
        <begin position="438"/>
        <end position="457"/>
    </location>
</feature>
<dbReference type="OrthoDB" id="258392at2759"/>
<accession>A0A5C3MV49</accession>
<proteinExistence type="inferred from homology"/>